<dbReference type="InterPro" id="IPR004193">
    <property type="entry name" value="Glyco_hydro_13_N"/>
</dbReference>
<evidence type="ECO:0000256" key="7">
    <source>
        <dbReference type="ARBA" id="ARBA00022801"/>
    </source>
</evidence>
<feature type="binding site" evidence="16">
    <location>
        <begin position="276"/>
        <end position="281"/>
    </location>
    <ligand>
        <name>substrate</name>
    </ligand>
</feature>
<dbReference type="KEGG" id="proe:H9L23_08460"/>
<dbReference type="PANTHER" id="PTHR43651:SF11">
    <property type="entry name" value="MALTO-OLIGOSYLTREHALOSE TREHALOHYDROLASE"/>
    <property type="match status" value="1"/>
</dbReference>
<dbReference type="GO" id="GO:0033942">
    <property type="term" value="F:4-alpha-D-(1-&gt;4)-alpha-D-glucanotrehalose trehalohydrolase activity"/>
    <property type="evidence" value="ECO:0007669"/>
    <property type="project" value="UniProtKB-EC"/>
</dbReference>
<dbReference type="RefSeq" id="WP_187594542.1">
    <property type="nucleotide sequence ID" value="NZ_CP060723.1"/>
</dbReference>
<dbReference type="SUPFAM" id="SSF51011">
    <property type="entry name" value="Glycosyl hydrolase domain"/>
    <property type="match status" value="1"/>
</dbReference>
<dbReference type="InterPro" id="IPR006047">
    <property type="entry name" value="GH13_cat_dom"/>
</dbReference>
<keyword evidence="6" id="KW-0963">Cytoplasm</keyword>
<dbReference type="InterPro" id="IPR044901">
    <property type="entry name" value="Trehalose_TreZ_E-set_sf"/>
</dbReference>
<name>A0A7G9QL65_9SPHI</name>
<evidence type="ECO:0000256" key="17">
    <source>
        <dbReference type="PIRSR" id="PIRSR006337-3"/>
    </source>
</evidence>
<dbReference type="InterPro" id="IPR013783">
    <property type="entry name" value="Ig-like_fold"/>
</dbReference>
<gene>
    <name evidence="19" type="primary">treZ</name>
    <name evidence="19" type="ORF">H9L23_08460</name>
</gene>
<feature type="binding site" evidence="16">
    <location>
        <begin position="340"/>
        <end position="344"/>
    </location>
    <ligand>
        <name>substrate</name>
    </ligand>
</feature>
<dbReference type="PANTHER" id="PTHR43651">
    <property type="entry name" value="1,4-ALPHA-GLUCAN-BRANCHING ENZYME"/>
    <property type="match status" value="1"/>
</dbReference>
<feature type="site" description="Transition state stabilizer" evidence="17">
    <location>
        <position position="409"/>
    </location>
</feature>
<feature type="active site" description="Proton donor" evidence="15">
    <location>
        <position position="315"/>
    </location>
</feature>
<feature type="active site" description="Nucleophile" evidence="15">
    <location>
        <position position="278"/>
    </location>
</feature>
<evidence type="ECO:0000256" key="15">
    <source>
        <dbReference type="PIRSR" id="PIRSR006337-1"/>
    </source>
</evidence>
<evidence type="ECO:0000256" key="2">
    <source>
        <dbReference type="ARBA" id="ARBA00005199"/>
    </source>
</evidence>
<comment type="subcellular location">
    <subcellularLocation>
        <location evidence="1 15">Cytoplasm</location>
    </subcellularLocation>
</comment>
<evidence type="ECO:0000256" key="6">
    <source>
        <dbReference type="ARBA" id="ARBA00022490"/>
    </source>
</evidence>
<evidence type="ECO:0000256" key="3">
    <source>
        <dbReference type="ARBA" id="ARBA00008061"/>
    </source>
</evidence>
<protein>
    <recommendedName>
        <fullName evidence="5 13">Malto-oligosyltrehalose trehalohydrolase</fullName>
        <shortName evidence="14">MTHase</shortName>
        <ecNumber evidence="4 13">3.2.1.141</ecNumber>
    </recommendedName>
    <alternativeName>
        <fullName evidence="11 14">4-alpha-D-((1-&gt;4)-alpha-D-glucano)trehalose trehalohydrolase</fullName>
    </alternativeName>
    <alternativeName>
        <fullName evidence="10 14">Maltooligosyl trehalose trehalohydrolase</fullName>
    </alternativeName>
</protein>
<dbReference type="EC" id="3.2.1.141" evidence="4 13"/>
<dbReference type="SUPFAM" id="SSF81296">
    <property type="entry name" value="E set domains"/>
    <property type="match status" value="1"/>
</dbReference>
<dbReference type="NCBIfam" id="TIGR02402">
    <property type="entry name" value="trehalose_TreZ"/>
    <property type="match status" value="1"/>
</dbReference>
<reference evidence="19 20" key="1">
    <citation type="submission" date="2020-08" db="EMBL/GenBank/DDBJ databases">
        <title>Genome sequence of Pedobacter roseus KACC 11594T.</title>
        <authorList>
            <person name="Hyun D.-W."/>
            <person name="Bae J.-W."/>
        </authorList>
    </citation>
    <scope>NUCLEOTIDE SEQUENCE [LARGE SCALE GENOMIC DNA]</scope>
    <source>
        <strain evidence="19 20">KACC 11594</strain>
    </source>
</reference>
<evidence type="ECO:0000256" key="4">
    <source>
        <dbReference type="ARBA" id="ARBA00012268"/>
    </source>
</evidence>
<evidence type="ECO:0000256" key="11">
    <source>
        <dbReference type="ARBA" id="ARBA00033284"/>
    </source>
</evidence>
<evidence type="ECO:0000256" key="5">
    <source>
        <dbReference type="ARBA" id="ARBA00015938"/>
    </source>
</evidence>
<dbReference type="CDD" id="cd11325">
    <property type="entry name" value="AmyAc_GTHase"/>
    <property type="match status" value="1"/>
</dbReference>
<dbReference type="Gene3D" id="3.20.20.80">
    <property type="entry name" value="Glycosidases"/>
    <property type="match status" value="1"/>
</dbReference>
<organism evidence="19 20">
    <name type="scientific">Pedobacter roseus</name>
    <dbReference type="NCBI Taxonomy" id="336820"/>
    <lineage>
        <taxon>Bacteria</taxon>
        <taxon>Pseudomonadati</taxon>
        <taxon>Bacteroidota</taxon>
        <taxon>Sphingobacteriia</taxon>
        <taxon>Sphingobacteriales</taxon>
        <taxon>Sphingobacteriaceae</taxon>
        <taxon>Pedobacter</taxon>
    </lineage>
</organism>
<evidence type="ECO:0000256" key="16">
    <source>
        <dbReference type="PIRSR" id="PIRSR006337-2"/>
    </source>
</evidence>
<dbReference type="UniPathway" id="UPA00299"/>
<accession>A0A7G9QL65</accession>
<dbReference type="Gene3D" id="2.60.40.10">
    <property type="entry name" value="Immunoglobulins"/>
    <property type="match status" value="1"/>
</dbReference>
<dbReference type="SUPFAM" id="SSF51445">
    <property type="entry name" value="(Trans)glycosidases"/>
    <property type="match status" value="1"/>
</dbReference>
<dbReference type="InterPro" id="IPR014756">
    <property type="entry name" value="Ig_E-set"/>
</dbReference>
<evidence type="ECO:0000313" key="20">
    <source>
        <dbReference type="Proteomes" id="UP000515806"/>
    </source>
</evidence>
<keyword evidence="20" id="KW-1185">Reference proteome</keyword>
<evidence type="ECO:0000313" key="19">
    <source>
        <dbReference type="EMBL" id="QNN44090.1"/>
    </source>
</evidence>
<evidence type="ECO:0000256" key="8">
    <source>
        <dbReference type="ARBA" id="ARBA00023277"/>
    </source>
</evidence>
<dbReference type="GO" id="GO:0005992">
    <property type="term" value="P:trehalose biosynthetic process"/>
    <property type="evidence" value="ECO:0007669"/>
    <property type="project" value="UniProtKB-UniRule"/>
</dbReference>
<dbReference type="GO" id="GO:0005737">
    <property type="term" value="C:cytoplasm"/>
    <property type="evidence" value="ECO:0007669"/>
    <property type="project" value="UniProtKB-SubCell"/>
</dbReference>
<feature type="binding site" evidence="16">
    <location>
        <begin position="408"/>
        <end position="413"/>
    </location>
    <ligand>
        <name>substrate</name>
    </ligand>
</feature>
<evidence type="ECO:0000256" key="10">
    <source>
        <dbReference type="ARBA" id="ARBA00032057"/>
    </source>
</evidence>
<evidence type="ECO:0000256" key="14">
    <source>
        <dbReference type="PIRNR" id="PIRNR006337"/>
    </source>
</evidence>
<dbReference type="EMBL" id="CP060723">
    <property type="protein sequence ID" value="QNN44090.1"/>
    <property type="molecule type" value="Genomic_DNA"/>
</dbReference>
<comment type="pathway">
    <text evidence="2 14">Glycan biosynthesis; trehalose biosynthesis.</text>
</comment>
<evidence type="ECO:0000259" key="18">
    <source>
        <dbReference type="SMART" id="SM00642"/>
    </source>
</evidence>
<keyword evidence="8" id="KW-0119">Carbohydrate metabolism</keyword>
<dbReference type="Proteomes" id="UP000515806">
    <property type="component" value="Chromosome"/>
</dbReference>
<dbReference type="SMART" id="SM00642">
    <property type="entry name" value="Aamy"/>
    <property type="match status" value="1"/>
</dbReference>
<sequence length="626" mass="71601">MIQIDTSRRTIGLNFLEDGSTEIRLWAPYASKVFLVIKKKLDPIEMEEEEFGYWFIQTDQIKSGDEYGFEIWNEKKKEKYTSNPSILRRADPAALFFKNGIGEYSSACNVNDFKWTDQNWKGLAQKDYIIYELHTGTFSPNGDFISIEAKLDYLLQLGITAIEIMPVAQFPGERNWGYDGVFPFAVQNSYGGPAALQHLVNACHNKGLAVILDVVYNHVGPEGNYFNDFGPYFTNKHHTPWGSAINFDDADADPVRHYFIENVLMWFRDFHIDALRLDAVHAIKDLGAQHILAEIKKYTDQLSAKTGKLHQLFVELDLNDNRYINTLTKGGYGMDGQWIDEFHHALRVAAGQEKNGYYADFNGIEHLAKSYETAYVYDGQYSPHRRKTFGIEAEGNGGEQFIVFSQNHDQTGNRMLGERTSTLLSFELLKLLAAAVFCSPYLPLIFMGEEYGEENPFQFFISHTDKQLVEAVRKGRKAEFAAFQHSEDTPDPQSETTFKHSKLNWEWLDQPKHQLLLAYYKNLISLRKSNPAFNHLNRKQVSASAIKDQNCLILVRWHEEQKLTCLMNFSDREQKLSFPNLSTAKVLLNSADVQWGGVNKAIASVSDQDQIIINPQSILIFTSEHV</sequence>
<feature type="domain" description="Glycosyl hydrolase family 13 catalytic" evidence="18">
    <location>
        <begin position="132"/>
        <end position="476"/>
    </location>
</feature>
<keyword evidence="7 14" id="KW-0378">Hydrolase</keyword>
<comment type="catalytic activity">
    <reaction evidence="12 14">
        <text>hydrolysis of (1-&gt;4)-alpha-D-glucosidic linkage in 4-alpha-D-[(1-&gt;4)-alpha-D-glucanosyl]n trehalose to yield trehalose and (1-&gt;4)-alpha-D-glucan.</text>
        <dbReference type="EC" id="3.2.1.141"/>
    </reaction>
</comment>
<dbReference type="Gene3D" id="1.10.10.760">
    <property type="entry name" value="E-set domains of sugar-utilizing enzymes"/>
    <property type="match status" value="1"/>
</dbReference>
<dbReference type="Pfam" id="PF02922">
    <property type="entry name" value="CBM_48"/>
    <property type="match status" value="1"/>
</dbReference>
<proteinExistence type="inferred from homology"/>
<evidence type="ECO:0000256" key="12">
    <source>
        <dbReference type="ARBA" id="ARBA00034013"/>
    </source>
</evidence>
<evidence type="ECO:0000256" key="9">
    <source>
        <dbReference type="ARBA" id="ARBA00023295"/>
    </source>
</evidence>
<dbReference type="AlphaFoldDB" id="A0A7G9QL65"/>
<dbReference type="InterPro" id="IPR012768">
    <property type="entry name" value="Trehalose_TreZ"/>
</dbReference>
<dbReference type="InterPro" id="IPR017853">
    <property type="entry name" value="GH"/>
</dbReference>
<evidence type="ECO:0000256" key="1">
    <source>
        <dbReference type="ARBA" id="ARBA00004496"/>
    </source>
</evidence>
<keyword evidence="9 14" id="KW-0326">Glycosidase</keyword>
<evidence type="ECO:0000256" key="13">
    <source>
        <dbReference type="NCBIfam" id="TIGR02402"/>
    </source>
</evidence>
<dbReference type="PIRSF" id="PIRSF006337">
    <property type="entry name" value="Trehalose_TreZ"/>
    <property type="match status" value="1"/>
</dbReference>
<dbReference type="Pfam" id="PF00128">
    <property type="entry name" value="Alpha-amylase"/>
    <property type="match status" value="1"/>
</dbReference>
<comment type="similarity">
    <text evidence="3 14">Belongs to the glycosyl hydrolase 13 family.</text>
</comment>